<protein>
    <submittedName>
        <fullName evidence="1">Uncharacterized protein</fullName>
    </submittedName>
</protein>
<gene>
    <name evidence="1" type="ORF">A3D65_05340</name>
</gene>
<sequence length="67" mass="7947">MVNGFFMSFPLYPKMGGAKIWLINNVFLHKQFRFNKIQPNRAISSDRSVSSKNEIKWLYTAIFTNFR</sequence>
<dbReference type="AlphaFoldDB" id="A0A1G2D8C3"/>
<proteinExistence type="predicted"/>
<accession>A0A1G2D8C3</accession>
<evidence type="ECO:0000313" key="2">
    <source>
        <dbReference type="Proteomes" id="UP000177996"/>
    </source>
</evidence>
<dbReference type="EMBL" id="MHLL01000016">
    <property type="protein sequence ID" value="OGZ09722.1"/>
    <property type="molecule type" value="Genomic_DNA"/>
</dbReference>
<organism evidence="1 2">
    <name type="scientific">Candidatus Lloydbacteria bacterium RIFCSPHIGHO2_02_FULL_50_13</name>
    <dbReference type="NCBI Taxonomy" id="1798661"/>
    <lineage>
        <taxon>Bacteria</taxon>
        <taxon>Candidatus Lloydiibacteriota</taxon>
    </lineage>
</organism>
<comment type="caution">
    <text evidence="1">The sequence shown here is derived from an EMBL/GenBank/DDBJ whole genome shotgun (WGS) entry which is preliminary data.</text>
</comment>
<name>A0A1G2D8C3_9BACT</name>
<reference evidence="1 2" key="1">
    <citation type="journal article" date="2016" name="Nat. Commun.">
        <title>Thousands of microbial genomes shed light on interconnected biogeochemical processes in an aquifer system.</title>
        <authorList>
            <person name="Anantharaman K."/>
            <person name="Brown C.T."/>
            <person name="Hug L.A."/>
            <person name="Sharon I."/>
            <person name="Castelle C.J."/>
            <person name="Probst A.J."/>
            <person name="Thomas B.C."/>
            <person name="Singh A."/>
            <person name="Wilkins M.J."/>
            <person name="Karaoz U."/>
            <person name="Brodie E.L."/>
            <person name="Williams K.H."/>
            <person name="Hubbard S.S."/>
            <person name="Banfield J.F."/>
        </authorList>
    </citation>
    <scope>NUCLEOTIDE SEQUENCE [LARGE SCALE GENOMIC DNA]</scope>
</reference>
<evidence type="ECO:0000313" key="1">
    <source>
        <dbReference type="EMBL" id="OGZ09722.1"/>
    </source>
</evidence>
<dbReference type="STRING" id="1798661.A3D65_05340"/>
<dbReference type="Proteomes" id="UP000177996">
    <property type="component" value="Unassembled WGS sequence"/>
</dbReference>